<reference evidence="9" key="1">
    <citation type="submission" date="2020-12" db="EMBL/GenBank/DDBJ databases">
        <authorList>
            <person name="Huq M.A."/>
        </authorList>
    </citation>
    <scope>NUCLEOTIDE SEQUENCE</scope>
    <source>
        <strain evidence="9">MAHUQ-46</strain>
    </source>
</reference>
<evidence type="ECO:0000256" key="4">
    <source>
        <dbReference type="ARBA" id="ARBA00022729"/>
    </source>
</evidence>
<dbReference type="EMBL" id="JAELUP010000020">
    <property type="protein sequence ID" value="MBJ6361150.1"/>
    <property type="molecule type" value="Genomic_DNA"/>
</dbReference>
<dbReference type="RefSeq" id="WP_199018702.1">
    <property type="nucleotide sequence ID" value="NZ_JAELUP010000020.1"/>
</dbReference>
<accession>A0A934MKK6</accession>
<evidence type="ECO:0000259" key="8">
    <source>
        <dbReference type="Pfam" id="PF01120"/>
    </source>
</evidence>
<dbReference type="Proteomes" id="UP000640274">
    <property type="component" value="Unassembled WGS sequence"/>
</dbReference>
<dbReference type="GO" id="GO:0004560">
    <property type="term" value="F:alpha-L-fucosidase activity"/>
    <property type="evidence" value="ECO:0007669"/>
    <property type="project" value="InterPro"/>
</dbReference>
<dbReference type="PIRSF" id="PIRSF001092">
    <property type="entry name" value="Alpha-L-fucosidase"/>
    <property type="match status" value="1"/>
</dbReference>
<dbReference type="Pfam" id="PF01120">
    <property type="entry name" value="Alpha_L_fucos"/>
    <property type="match status" value="1"/>
</dbReference>
<protein>
    <recommendedName>
        <fullName evidence="3">alpha-L-fucosidase</fullName>
        <ecNumber evidence="3">3.2.1.51</ecNumber>
    </recommendedName>
</protein>
<keyword evidence="10" id="KW-1185">Reference proteome</keyword>
<sequence>MKSLQQLKSQYVPVEVPKQSAEKMQWFRDGKFGMFIHWGLYSLLGRGEWVMFNERMAAEQYAELAKQFDASGFDPKAWARTAKEAGMKYMVLTTKHHDGFALFQTEASAFNSVNSAAGRDLVAEYVEACRSEGLKVGFYYSPMDWRFPGYFFPEMYISSALEMKEQCWTQIRELMSNYGKIDMLWYDGEWLAHGGIHYDTRIPGWITNKEWMHDETYFKVNYFWESERLNAMVRELQPDIMINNRSGWEGDFVVRERSIGEIRTDKPWDSCDCLADSWGWMPDRQMLSLRQLVDRFIRIVTRDGTFLLNVGPQGAGEIEAAQAERLKQMGDWLARYGESVYGTRGGPFLPAAWGGSVYRDSTVYLHITEWVDDTIVLRDAPPNLLTSSSLTSEGVTVSRTDDNKLLITVPEGERHPLDTIIVLQFKDPIKWEGHAVEEQITHGLGDGLA</sequence>
<evidence type="ECO:0000256" key="2">
    <source>
        <dbReference type="ARBA" id="ARBA00007951"/>
    </source>
</evidence>
<dbReference type="PRINTS" id="PR00741">
    <property type="entry name" value="GLHYDRLASE29"/>
</dbReference>
<dbReference type="InterPro" id="IPR016286">
    <property type="entry name" value="FUC_metazoa-typ"/>
</dbReference>
<evidence type="ECO:0000256" key="6">
    <source>
        <dbReference type="ARBA" id="ARBA00023295"/>
    </source>
</evidence>
<dbReference type="GO" id="GO:0006004">
    <property type="term" value="P:fucose metabolic process"/>
    <property type="evidence" value="ECO:0007669"/>
    <property type="project" value="InterPro"/>
</dbReference>
<gene>
    <name evidence="9" type="ORF">JFN88_07475</name>
</gene>
<name>A0A934MKK6_9BACL</name>
<dbReference type="GO" id="GO:0016139">
    <property type="term" value="P:glycoside catabolic process"/>
    <property type="evidence" value="ECO:0007669"/>
    <property type="project" value="TreeGrafter"/>
</dbReference>
<comment type="similarity">
    <text evidence="2">Belongs to the glycosyl hydrolase 29 family.</text>
</comment>
<keyword evidence="4" id="KW-0732">Signal</keyword>
<evidence type="ECO:0000313" key="10">
    <source>
        <dbReference type="Proteomes" id="UP000640274"/>
    </source>
</evidence>
<evidence type="ECO:0000256" key="3">
    <source>
        <dbReference type="ARBA" id="ARBA00012662"/>
    </source>
</evidence>
<dbReference type="AlphaFoldDB" id="A0A934MKK6"/>
<dbReference type="PANTHER" id="PTHR10030">
    <property type="entry name" value="ALPHA-L-FUCOSIDASE"/>
    <property type="match status" value="1"/>
</dbReference>
<comment type="caution">
    <text evidence="9">The sequence shown here is derived from an EMBL/GenBank/DDBJ whole genome shotgun (WGS) entry which is preliminary data.</text>
</comment>
<evidence type="ECO:0000256" key="5">
    <source>
        <dbReference type="ARBA" id="ARBA00022801"/>
    </source>
</evidence>
<evidence type="ECO:0000256" key="7">
    <source>
        <dbReference type="PIRSR" id="PIRSR001092-1"/>
    </source>
</evidence>
<evidence type="ECO:0000313" key="9">
    <source>
        <dbReference type="EMBL" id="MBJ6361150.1"/>
    </source>
</evidence>
<dbReference type="InterPro" id="IPR000933">
    <property type="entry name" value="Glyco_hydro_29"/>
</dbReference>
<organism evidence="9 10">
    <name type="scientific">Paenibacillus roseus</name>
    <dbReference type="NCBI Taxonomy" id="2798579"/>
    <lineage>
        <taxon>Bacteria</taxon>
        <taxon>Bacillati</taxon>
        <taxon>Bacillota</taxon>
        <taxon>Bacilli</taxon>
        <taxon>Bacillales</taxon>
        <taxon>Paenibacillaceae</taxon>
        <taxon>Paenibacillus</taxon>
    </lineage>
</organism>
<comment type="function">
    <text evidence="1">Alpha-L-fucosidase is responsible for hydrolyzing the alpha-1,6-linked fucose joined to the reducing-end N-acetylglucosamine of the carbohydrate moieties of glycoproteins.</text>
</comment>
<proteinExistence type="inferred from homology"/>
<feature type="site" description="May be important for catalysis" evidence="7">
    <location>
        <position position="271"/>
    </location>
</feature>
<dbReference type="SMART" id="SM00812">
    <property type="entry name" value="Alpha_L_fucos"/>
    <property type="match status" value="1"/>
</dbReference>
<dbReference type="GO" id="GO:0005764">
    <property type="term" value="C:lysosome"/>
    <property type="evidence" value="ECO:0007669"/>
    <property type="project" value="TreeGrafter"/>
</dbReference>
<dbReference type="InterPro" id="IPR017853">
    <property type="entry name" value="GH"/>
</dbReference>
<keyword evidence="5" id="KW-0378">Hydrolase</keyword>
<dbReference type="Gene3D" id="3.20.20.80">
    <property type="entry name" value="Glycosidases"/>
    <property type="match status" value="1"/>
</dbReference>
<dbReference type="EC" id="3.2.1.51" evidence="3"/>
<dbReference type="PANTHER" id="PTHR10030:SF37">
    <property type="entry name" value="ALPHA-L-FUCOSIDASE-RELATED"/>
    <property type="match status" value="1"/>
</dbReference>
<feature type="domain" description="Glycoside hydrolase family 29 N-terminal" evidence="8">
    <location>
        <begin position="5"/>
        <end position="338"/>
    </location>
</feature>
<dbReference type="SUPFAM" id="SSF51445">
    <property type="entry name" value="(Trans)glycosidases"/>
    <property type="match status" value="1"/>
</dbReference>
<evidence type="ECO:0000256" key="1">
    <source>
        <dbReference type="ARBA" id="ARBA00004071"/>
    </source>
</evidence>
<dbReference type="InterPro" id="IPR057739">
    <property type="entry name" value="Glyco_hydro_29_N"/>
</dbReference>
<keyword evidence="6" id="KW-0326">Glycosidase</keyword>